<evidence type="ECO:0000313" key="7">
    <source>
        <dbReference type="Proteomes" id="UP000460298"/>
    </source>
</evidence>
<evidence type="ECO:0000313" key="6">
    <source>
        <dbReference type="EMBL" id="KAB2930059.1"/>
    </source>
</evidence>
<gene>
    <name evidence="6" type="ORF">F9K24_17875</name>
</gene>
<accession>A0A833GYR9</accession>
<dbReference type="Pfam" id="PF00004">
    <property type="entry name" value="AAA"/>
    <property type="match status" value="1"/>
</dbReference>
<dbReference type="PANTHER" id="PTHR23073">
    <property type="entry name" value="26S PROTEASOME REGULATORY SUBUNIT"/>
    <property type="match status" value="1"/>
</dbReference>
<dbReference type="InterPro" id="IPR050221">
    <property type="entry name" value="26S_Proteasome_ATPase"/>
</dbReference>
<keyword evidence="3 4" id="KW-0067">ATP-binding</keyword>
<sequence>MTDARPGEIDFITAKQQIEAEIERFMAGRAGLEIPRIVFEKGELKVTFAPPIMDREHIVDALLLLKSCIENLRVHTMEASFAVFQSMGSNLYETKYFSQGIKFKFIDIGYPRVEISRPGNLVQEEIQAIVGLFKLFHPAVAKVNPTAVLSKLGASVYGLPGDEERTALTETWDSIGGYEKTKQEVQETILMPLQHPEVFHEVSRLSRGASAGLPRAILFEGPPGVGKTTMARILAKEAGLPLVYVPVENILSKYYGESAQNMAAIFDACEVFERAILFLDEIDSLAGSREEGLIEATRRVLSVLLRKIDGFERKSGILTIGATNRAMDLDRALLSRFDTILRFPMPDAKEREAIFRQYVHHLNDAELKGLSELGEGLSGRNIRDICQMAERRWARHLVIEKAAASAPPASTYLELVREKIRDIEWLQLHS</sequence>
<keyword evidence="2 4" id="KW-0547">Nucleotide-binding</keyword>
<proteinExistence type="inferred from homology"/>
<evidence type="ECO:0000259" key="5">
    <source>
        <dbReference type="SMART" id="SM00382"/>
    </source>
</evidence>
<evidence type="ECO:0000256" key="2">
    <source>
        <dbReference type="ARBA" id="ARBA00022741"/>
    </source>
</evidence>
<evidence type="ECO:0000256" key="4">
    <source>
        <dbReference type="RuleBase" id="RU003651"/>
    </source>
</evidence>
<reference evidence="6 7" key="1">
    <citation type="submission" date="2019-10" db="EMBL/GenBank/DDBJ databases">
        <title>Extracellular Electron Transfer in a Candidatus Methanoperedens spp. Enrichment Culture.</title>
        <authorList>
            <person name="Berger S."/>
            <person name="Rangel Shaw D."/>
            <person name="Berben T."/>
            <person name="In 'T Zandt M."/>
            <person name="Frank J."/>
            <person name="Reimann J."/>
            <person name="Jetten M.S.M."/>
            <person name="Welte C.U."/>
        </authorList>
    </citation>
    <scope>NUCLEOTIDE SEQUENCE [LARGE SCALE GENOMIC DNA]</scope>
    <source>
        <strain evidence="6">SB12</strain>
    </source>
</reference>
<comment type="similarity">
    <text evidence="1 4">Belongs to the AAA ATPase family.</text>
</comment>
<organism evidence="6 7">
    <name type="scientific">Leptonema illini</name>
    <dbReference type="NCBI Taxonomy" id="183"/>
    <lineage>
        <taxon>Bacteria</taxon>
        <taxon>Pseudomonadati</taxon>
        <taxon>Spirochaetota</taxon>
        <taxon>Spirochaetia</taxon>
        <taxon>Leptospirales</taxon>
        <taxon>Leptospiraceae</taxon>
        <taxon>Leptonema</taxon>
    </lineage>
</organism>
<dbReference type="InterPro" id="IPR003960">
    <property type="entry name" value="ATPase_AAA_CS"/>
</dbReference>
<protein>
    <submittedName>
        <fullName evidence="6">ATP-binding protein</fullName>
    </submittedName>
</protein>
<dbReference type="SMART" id="SM00382">
    <property type="entry name" value="AAA"/>
    <property type="match status" value="1"/>
</dbReference>
<dbReference type="InterPro" id="IPR027417">
    <property type="entry name" value="P-loop_NTPase"/>
</dbReference>
<evidence type="ECO:0000256" key="1">
    <source>
        <dbReference type="ARBA" id="ARBA00006914"/>
    </source>
</evidence>
<dbReference type="GO" id="GO:0005524">
    <property type="term" value="F:ATP binding"/>
    <property type="evidence" value="ECO:0007669"/>
    <property type="project" value="UniProtKB-KW"/>
</dbReference>
<dbReference type="Gene3D" id="3.40.50.300">
    <property type="entry name" value="P-loop containing nucleotide triphosphate hydrolases"/>
    <property type="match status" value="1"/>
</dbReference>
<dbReference type="EMBL" id="WBUI01000023">
    <property type="protein sequence ID" value="KAB2930059.1"/>
    <property type="molecule type" value="Genomic_DNA"/>
</dbReference>
<dbReference type="GO" id="GO:0016887">
    <property type="term" value="F:ATP hydrolysis activity"/>
    <property type="evidence" value="ECO:0007669"/>
    <property type="project" value="InterPro"/>
</dbReference>
<dbReference type="PROSITE" id="PS00674">
    <property type="entry name" value="AAA"/>
    <property type="match status" value="1"/>
</dbReference>
<dbReference type="InterPro" id="IPR003959">
    <property type="entry name" value="ATPase_AAA_core"/>
</dbReference>
<feature type="domain" description="AAA+ ATPase" evidence="5">
    <location>
        <begin position="213"/>
        <end position="347"/>
    </location>
</feature>
<comment type="caution">
    <text evidence="6">The sequence shown here is derived from an EMBL/GenBank/DDBJ whole genome shotgun (WGS) entry which is preliminary data.</text>
</comment>
<dbReference type="AlphaFoldDB" id="A0A833GYR9"/>
<name>A0A833GYR9_9LEPT</name>
<evidence type="ECO:0000256" key="3">
    <source>
        <dbReference type="ARBA" id="ARBA00022840"/>
    </source>
</evidence>
<dbReference type="InterPro" id="IPR003593">
    <property type="entry name" value="AAA+_ATPase"/>
</dbReference>
<dbReference type="Proteomes" id="UP000460298">
    <property type="component" value="Unassembled WGS sequence"/>
</dbReference>
<dbReference type="SUPFAM" id="SSF52540">
    <property type="entry name" value="P-loop containing nucleoside triphosphate hydrolases"/>
    <property type="match status" value="1"/>
</dbReference>